<dbReference type="InterPro" id="IPR027417">
    <property type="entry name" value="P-loop_NTPase"/>
</dbReference>
<dbReference type="EMBL" id="QQZY01000005">
    <property type="protein sequence ID" value="RDI74202.1"/>
    <property type="molecule type" value="Genomic_DNA"/>
</dbReference>
<feature type="domain" description="ABC transporter" evidence="6">
    <location>
        <begin position="25"/>
        <end position="260"/>
    </location>
</feature>
<gene>
    <name evidence="7" type="ORF">Gocc_2299</name>
</gene>
<feature type="region of interest" description="Disordered" evidence="5">
    <location>
        <begin position="1"/>
        <end position="21"/>
    </location>
</feature>
<dbReference type="CDD" id="cd03216">
    <property type="entry name" value="ABC_Carb_Monos_I"/>
    <property type="match status" value="1"/>
</dbReference>
<organism evidence="7 8">
    <name type="scientific">Gaiella occulta</name>
    <dbReference type="NCBI Taxonomy" id="1002870"/>
    <lineage>
        <taxon>Bacteria</taxon>
        <taxon>Bacillati</taxon>
        <taxon>Actinomycetota</taxon>
        <taxon>Thermoleophilia</taxon>
        <taxon>Gaiellales</taxon>
        <taxon>Gaiellaceae</taxon>
        <taxon>Gaiella</taxon>
    </lineage>
</organism>
<dbReference type="AlphaFoldDB" id="A0A7M2YVN7"/>
<dbReference type="GO" id="GO:0016887">
    <property type="term" value="F:ATP hydrolysis activity"/>
    <property type="evidence" value="ECO:0007669"/>
    <property type="project" value="InterPro"/>
</dbReference>
<dbReference type="SUPFAM" id="SSF52540">
    <property type="entry name" value="P-loop containing nucleoside triphosphate hydrolases"/>
    <property type="match status" value="2"/>
</dbReference>
<name>A0A7M2YVN7_9ACTN</name>
<dbReference type="Pfam" id="PF00005">
    <property type="entry name" value="ABC_tran"/>
    <property type="match status" value="2"/>
</dbReference>
<dbReference type="PANTHER" id="PTHR43790">
    <property type="entry name" value="CARBOHYDRATE TRANSPORT ATP-BINDING PROTEIN MG119-RELATED"/>
    <property type="match status" value="1"/>
</dbReference>
<keyword evidence="3" id="KW-0547">Nucleotide-binding</keyword>
<dbReference type="SMART" id="SM00382">
    <property type="entry name" value="AAA"/>
    <property type="match status" value="2"/>
</dbReference>
<evidence type="ECO:0000256" key="1">
    <source>
        <dbReference type="ARBA" id="ARBA00022448"/>
    </source>
</evidence>
<keyword evidence="2" id="KW-0677">Repeat</keyword>
<dbReference type="PROSITE" id="PS50893">
    <property type="entry name" value="ABC_TRANSPORTER_2"/>
    <property type="match status" value="2"/>
</dbReference>
<dbReference type="InterPro" id="IPR003593">
    <property type="entry name" value="AAA+_ATPase"/>
</dbReference>
<keyword evidence="7" id="KW-0762">Sugar transport</keyword>
<accession>A0A7M2YVN7</accession>
<protein>
    <submittedName>
        <fullName evidence="7">ABC-type sugar transport system ATPase component</fullName>
    </submittedName>
</protein>
<dbReference type="GO" id="GO:0005524">
    <property type="term" value="F:ATP binding"/>
    <property type="evidence" value="ECO:0007669"/>
    <property type="project" value="UniProtKB-KW"/>
</dbReference>
<evidence type="ECO:0000313" key="8">
    <source>
        <dbReference type="Proteomes" id="UP000254134"/>
    </source>
</evidence>
<dbReference type="PANTHER" id="PTHR43790:SF9">
    <property type="entry name" value="GALACTOFURANOSE TRANSPORTER ATP-BINDING PROTEIN YTFR"/>
    <property type="match status" value="1"/>
</dbReference>
<keyword evidence="1" id="KW-0813">Transport</keyword>
<reference evidence="8" key="2">
    <citation type="journal article" date="2019" name="MicrobiologyOpen">
        <title>High-quality draft genome sequence of Gaiella occulta isolated from a 150 meter deep mineral water borehole and comparison with the genome sequences of other deep-branching lineages of the phylum Actinobacteria.</title>
        <authorList>
            <person name="Severino R."/>
            <person name="Froufe H.J.C."/>
            <person name="Barroso C."/>
            <person name="Albuquerque L."/>
            <person name="Lobo-da-Cunha A."/>
            <person name="da Costa M.S."/>
            <person name="Egas C."/>
        </authorList>
    </citation>
    <scope>NUCLEOTIDE SEQUENCE [LARGE SCALE GENOMIC DNA]</scope>
    <source>
        <strain evidence="8">F2-233</strain>
    </source>
</reference>
<reference evidence="7 8" key="1">
    <citation type="submission" date="2018-07" db="EMBL/GenBank/DDBJ databases">
        <title>High-quality-draft genome sequence of Gaiella occulta.</title>
        <authorList>
            <person name="Severino R."/>
            <person name="Froufe H.J.C."/>
            <person name="Rainey F.A."/>
            <person name="Barroso C."/>
            <person name="Albuquerque L."/>
            <person name="Lobo-Da-Cunha A."/>
            <person name="Da Costa M.S."/>
            <person name="Egas C."/>
        </authorList>
    </citation>
    <scope>NUCLEOTIDE SEQUENCE [LARGE SCALE GENOMIC DNA]</scope>
    <source>
        <strain evidence="7 8">F2-233</strain>
    </source>
</reference>
<evidence type="ECO:0000256" key="4">
    <source>
        <dbReference type="ARBA" id="ARBA00022840"/>
    </source>
</evidence>
<dbReference type="InterPro" id="IPR003439">
    <property type="entry name" value="ABC_transporter-like_ATP-bd"/>
</dbReference>
<dbReference type="InterPro" id="IPR050107">
    <property type="entry name" value="ABC_carbohydrate_import_ATPase"/>
</dbReference>
<dbReference type="Proteomes" id="UP000254134">
    <property type="component" value="Unassembled WGS sequence"/>
</dbReference>
<evidence type="ECO:0000256" key="3">
    <source>
        <dbReference type="ARBA" id="ARBA00022741"/>
    </source>
</evidence>
<evidence type="ECO:0000259" key="6">
    <source>
        <dbReference type="PROSITE" id="PS50893"/>
    </source>
</evidence>
<evidence type="ECO:0000256" key="5">
    <source>
        <dbReference type="SAM" id="MobiDB-lite"/>
    </source>
</evidence>
<proteinExistence type="predicted"/>
<sequence length="516" mass="54645">MVESGSSVRRPAGTPQDGVPAGSAIRLTGVSKAYPGVQALVDVDLEVAIGEIHALVGENGAGKSTLLKILTGAHEASSGALTIFGEPVDFHGPNEARRLGIAAVYQELTIIPAMTAVANVFLGQTKSRGGFLAERRMRARFAELCEEFGVMIPATAQAGLLSVAQQQALEIMRGLESDARIIVLDEPTASLAVHEREALYEVVGRLSSRGVAVIFISHDLDEVLNVAHTVTVLRDGRKVETRSALQWTKSALVTAMLGKAASTQISRTRQAGDAILRATGIRVPGHLEEVDLTVRAGEIVGIAGLVGSGRTELLRALAGMDSASSGSLEVDGRHVRWPHTPRASLQVGIALVPEDRKSQGLVLGMPVFDNINMSSFASVARGGLLRRQKELEAAGERAERVALESEVLARPVRTLSGGNQQKALIARWIDRGVRVLLVDEPTRGIDVGAKVEVFTLLDWLAAQGLGVVMVSSELEELVGHSDRVMTLVGGRVVAEAPAAGLAVSDVLRVIFDVEET</sequence>
<dbReference type="PROSITE" id="PS00211">
    <property type="entry name" value="ABC_TRANSPORTER_1"/>
    <property type="match status" value="1"/>
</dbReference>
<dbReference type="Gene3D" id="3.40.50.300">
    <property type="entry name" value="P-loop containing nucleotide triphosphate hydrolases"/>
    <property type="match status" value="2"/>
</dbReference>
<evidence type="ECO:0000313" key="7">
    <source>
        <dbReference type="EMBL" id="RDI74202.1"/>
    </source>
</evidence>
<evidence type="ECO:0000256" key="2">
    <source>
        <dbReference type="ARBA" id="ARBA00022737"/>
    </source>
</evidence>
<dbReference type="InterPro" id="IPR017871">
    <property type="entry name" value="ABC_transporter-like_CS"/>
</dbReference>
<keyword evidence="4" id="KW-0067">ATP-binding</keyword>
<keyword evidence="8" id="KW-1185">Reference proteome</keyword>
<dbReference type="CDD" id="cd03215">
    <property type="entry name" value="ABC_Carb_Monos_II"/>
    <property type="match status" value="1"/>
</dbReference>
<dbReference type="OrthoDB" id="39350at2"/>
<comment type="caution">
    <text evidence="7">The sequence shown here is derived from an EMBL/GenBank/DDBJ whole genome shotgun (WGS) entry which is preliminary data.</text>
</comment>
<feature type="domain" description="ABC transporter" evidence="6">
    <location>
        <begin position="269"/>
        <end position="514"/>
    </location>
</feature>